<dbReference type="AlphaFoldDB" id="A0A345P751"/>
<evidence type="ECO:0000313" key="2">
    <source>
        <dbReference type="EMBL" id="AXI03110.1"/>
    </source>
</evidence>
<dbReference type="Pfam" id="PF07858">
    <property type="entry name" value="LEH"/>
    <property type="match status" value="1"/>
</dbReference>
<dbReference type="EMBL" id="CP031222">
    <property type="protein sequence ID" value="AXI03110.1"/>
    <property type="molecule type" value="Genomic_DNA"/>
</dbReference>
<dbReference type="SUPFAM" id="SSF54427">
    <property type="entry name" value="NTF2-like"/>
    <property type="match status" value="1"/>
</dbReference>
<protein>
    <recommendedName>
        <fullName evidence="1">Limonene-1,2-epoxide hydrolase domain-containing protein</fullName>
    </recommendedName>
</protein>
<sequence length="150" mass="16844">MTIYTAPTVSPEEIVTSFLHALEEQDHDRIAALLAPNLRYTNVSLPTIKGGRVVSNLFKRLLGKKTGFQVQIHRIATNGNVVMTERTDVIEVGPLHVAFWVCGTFRVEQGQIVLWRDYFDWFNIAKGTLRGVVAVPLPKFRPSLPISLES</sequence>
<dbReference type="InterPro" id="IPR032710">
    <property type="entry name" value="NTF2-like_dom_sf"/>
</dbReference>
<reference evidence="2 3" key="1">
    <citation type="submission" date="2018-07" db="EMBL/GenBank/DDBJ databases">
        <title>Genome sequencing of Moraxellaceae gen. HYN0046.</title>
        <authorList>
            <person name="Kim M."/>
            <person name="Yi H."/>
        </authorList>
    </citation>
    <scope>NUCLEOTIDE SEQUENCE [LARGE SCALE GENOMIC DNA]</scope>
    <source>
        <strain evidence="2 3">HYN0046</strain>
    </source>
</reference>
<organism evidence="2 3">
    <name type="scientific">Aquirhabdus parva</name>
    <dbReference type="NCBI Taxonomy" id="2283318"/>
    <lineage>
        <taxon>Bacteria</taxon>
        <taxon>Pseudomonadati</taxon>
        <taxon>Pseudomonadota</taxon>
        <taxon>Gammaproteobacteria</taxon>
        <taxon>Moraxellales</taxon>
        <taxon>Moraxellaceae</taxon>
        <taxon>Aquirhabdus</taxon>
    </lineage>
</organism>
<accession>A0A345P751</accession>
<dbReference type="Proteomes" id="UP000253940">
    <property type="component" value="Chromosome"/>
</dbReference>
<evidence type="ECO:0000259" key="1">
    <source>
        <dbReference type="Pfam" id="PF07858"/>
    </source>
</evidence>
<dbReference type="OrthoDB" id="9781757at2"/>
<gene>
    <name evidence="2" type="ORF">HYN46_09810</name>
</gene>
<name>A0A345P751_9GAMM</name>
<evidence type="ECO:0000313" key="3">
    <source>
        <dbReference type="Proteomes" id="UP000253940"/>
    </source>
</evidence>
<dbReference type="Gene3D" id="3.10.450.50">
    <property type="match status" value="1"/>
</dbReference>
<dbReference type="RefSeq" id="WP_114899220.1">
    <property type="nucleotide sequence ID" value="NZ_CP031222.1"/>
</dbReference>
<proteinExistence type="predicted"/>
<feature type="domain" description="Limonene-1,2-epoxide hydrolase" evidence="1">
    <location>
        <begin position="11"/>
        <end position="130"/>
    </location>
</feature>
<dbReference type="InterPro" id="IPR013100">
    <property type="entry name" value="LEH"/>
</dbReference>
<keyword evidence="3" id="KW-1185">Reference proteome</keyword>
<dbReference type="KEGG" id="mbah:HYN46_09810"/>